<feature type="region of interest" description="Disordered" evidence="5">
    <location>
        <begin position="154"/>
        <end position="201"/>
    </location>
</feature>
<dbReference type="SMART" id="SM00406">
    <property type="entry name" value="IGv"/>
    <property type="match status" value="3"/>
</dbReference>
<evidence type="ECO:0000256" key="5">
    <source>
        <dbReference type="SAM" id="MobiDB-lite"/>
    </source>
</evidence>
<keyword evidence="4" id="KW-0393">Immunoglobulin domain</keyword>
<organism evidence="8 9">
    <name type="scientific">Porites evermanni</name>
    <dbReference type="NCBI Taxonomy" id="104178"/>
    <lineage>
        <taxon>Eukaryota</taxon>
        <taxon>Metazoa</taxon>
        <taxon>Cnidaria</taxon>
        <taxon>Anthozoa</taxon>
        <taxon>Hexacorallia</taxon>
        <taxon>Scleractinia</taxon>
        <taxon>Fungiina</taxon>
        <taxon>Poritidae</taxon>
        <taxon>Porites</taxon>
    </lineage>
</organism>
<sequence length="499" mass="53965">MCSKSGAVCLNSGTVLSVFCLLLYSAGFIRIELKFDDHEARLLAVEDVISQMHSRNQRFMMDDTSIQGTVEPVSLPETFVLILSYVPTRLGNVTMKDFKKKEGNRKMVLHRFTRQVTSNKPFENSTKIRLILEDVVTSSFKKICQNTGTWNVCPRGLPGPPGRDGAKGNKGDRGRRGKKGMMGQPGISGKQGIMGPPGVRGEKGVKGDIGASGIPGMKGEQGESISAPKVTVSSSHLTVNESNTAVLLCSVSGNPVPQVAWSRVGGVLPSNRTKVSSEGLLQINEVRLEDAGNYKCEARNIFGREEKLASLAVQSQPKTSLSFGPSYVVKGKNITLPACHVTGYPSPKISWYKVPGNLVQARTVMKDGRLSIMNAYKSDSGLYKCEASNNLGHDSAVTQLNVVELPHFTVSPPSQLNVSTVQNITVSCQAAGDPQPTIMWRKEGGKLPAGRSSASADGTLKIWNLREREDSGRYTCVASSNQFFKAFSVMDVIIVQHKG</sequence>
<keyword evidence="6" id="KW-0812">Transmembrane</keyword>
<reference evidence="8 9" key="1">
    <citation type="submission" date="2022-05" db="EMBL/GenBank/DDBJ databases">
        <authorList>
            <consortium name="Genoscope - CEA"/>
            <person name="William W."/>
        </authorList>
    </citation>
    <scope>NUCLEOTIDE SEQUENCE [LARGE SCALE GENOMIC DNA]</scope>
</reference>
<feature type="compositionally biased region" description="Basic and acidic residues" evidence="5">
    <location>
        <begin position="164"/>
        <end position="174"/>
    </location>
</feature>
<evidence type="ECO:0000313" key="9">
    <source>
        <dbReference type="Proteomes" id="UP001159427"/>
    </source>
</evidence>
<comment type="caution">
    <text evidence="8">The sequence shown here is derived from an EMBL/GenBank/DDBJ whole genome shotgun (WGS) entry which is preliminary data.</text>
</comment>
<keyword evidence="6" id="KW-0472">Membrane</keyword>
<evidence type="ECO:0000256" key="3">
    <source>
        <dbReference type="ARBA" id="ARBA00023157"/>
    </source>
</evidence>
<dbReference type="Gene3D" id="2.60.40.10">
    <property type="entry name" value="Immunoglobulins"/>
    <property type="match status" value="3"/>
</dbReference>
<feature type="transmembrane region" description="Helical" evidence="6">
    <location>
        <begin position="7"/>
        <end position="29"/>
    </location>
</feature>
<accession>A0ABN8R7U8</accession>
<evidence type="ECO:0000256" key="4">
    <source>
        <dbReference type="ARBA" id="ARBA00023319"/>
    </source>
</evidence>
<name>A0ABN8R7U8_9CNID</name>
<evidence type="ECO:0000259" key="7">
    <source>
        <dbReference type="PROSITE" id="PS50835"/>
    </source>
</evidence>
<dbReference type="InterPro" id="IPR013106">
    <property type="entry name" value="Ig_V-set"/>
</dbReference>
<dbReference type="InterPro" id="IPR051170">
    <property type="entry name" value="Neural/epithelial_adhesion"/>
</dbReference>
<dbReference type="InterPro" id="IPR007110">
    <property type="entry name" value="Ig-like_dom"/>
</dbReference>
<dbReference type="InterPro" id="IPR013783">
    <property type="entry name" value="Ig-like_fold"/>
</dbReference>
<feature type="non-terminal residue" evidence="8">
    <location>
        <position position="499"/>
    </location>
</feature>
<dbReference type="SUPFAM" id="SSF48726">
    <property type="entry name" value="Immunoglobulin"/>
    <property type="match status" value="3"/>
</dbReference>
<evidence type="ECO:0000256" key="2">
    <source>
        <dbReference type="ARBA" id="ARBA00022737"/>
    </source>
</evidence>
<evidence type="ECO:0000256" key="1">
    <source>
        <dbReference type="ARBA" id="ARBA00022729"/>
    </source>
</evidence>
<dbReference type="PANTHER" id="PTHR12231">
    <property type="entry name" value="CTX-RELATED TYPE I TRANSMEMBRANE PROTEIN"/>
    <property type="match status" value="1"/>
</dbReference>
<keyword evidence="3" id="KW-1015">Disulfide bond</keyword>
<keyword evidence="1" id="KW-0732">Signal</keyword>
<dbReference type="InterPro" id="IPR003598">
    <property type="entry name" value="Ig_sub2"/>
</dbReference>
<dbReference type="SMART" id="SM00408">
    <property type="entry name" value="IGc2"/>
    <property type="match status" value="3"/>
</dbReference>
<gene>
    <name evidence="8" type="ORF">PEVE_00009535</name>
</gene>
<dbReference type="InterPro" id="IPR036179">
    <property type="entry name" value="Ig-like_dom_sf"/>
</dbReference>
<keyword evidence="6" id="KW-1133">Transmembrane helix</keyword>
<dbReference type="PANTHER" id="PTHR12231:SF253">
    <property type="entry name" value="DPR-INTERACTING PROTEIN ETA, ISOFORM B-RELATED"/>
    <property type="match status" value="1"/>
</dbReference>
<evidence type="ECO:0000313" key="8">
    <source>
        <dbReference type="EMBL" id="CAH3174391.1"/>
    </source>
</evidence>
<evidence type="ECO:0000256" key="6">
    <source>
        <dbReference type="SAM" id="Phobius"/>
    </source>
</evidence>
<dbReference type="Pfam" id="PF13927">
    <property type="entry name" value="Ig_3"/>
    <property type="match status" value="3"/>
</dbReference>
<feature type="domain" description="Ig-like" evidence="7">
    <location>
        <begin position="228"/>
        <end position="314"/>
    </location>
</feature>
<feature type="domain" description="Ig-like" evidence="7">
    <location>
        <begin position="317"/>
        <end position="403"/>
    </location>
</feature>
<dbReference type="Proteomes" id="UP001159427">
    <property type="component" value="Unassembled WGS sequence"/>
</dbReference>
<feature type="domain" description="Ig-like" evidence="7">
    <location>
        <begin position="406"/>
        <end position="488"/>
    </location>
</feature>
<protein>
    <recommendedName>
        <fullName evidence="7">Ig-like domain-containing protein</fullName>
    </recommendedName>
</protein>
<keyword evidence="2" id="KW-0677">Repeat</keyword>
<dbReference type="EMBL" id="CALNXI010001662">
    <property type="protein sequence ID" value="CAH3174391.1"/>
    <property type="molecule type" value="Genomic_DNA"/>
</dbReference>
<keyword evidence="9" id="KW-1185">Reference proteome</keyword>
<dbReference type="InterPro" id="IPR008160">
    <property type="entry name" value="Collagen"/>
</dbReference>
<dbReference type="Pfam" id="PF01391">
    <property type="entry name" value="Collagen"/>
    <property type="match status" value="1"/>
</dbReference>
<dbReference type="PROSITE" id="PS50835">
    <property type="entry name" value="IG_LIKE"/>
    <property type="match status" value="3"/>
</dbReference>
<proteinExistence type="predicted"/>
<dbReference type="SMART" id="SM00409">
    <property type="entry name" value="IG"/>
    <property type="match status" value="3"/>
</dbReference>
<dbReference type="InterPro" id="IPR003599">
    <property type="entry name" value="Ig_sub"/>
</dbReference>